<reference evidence="5" key="2">
    <citation type="submission" date="2012-11" db="EMBL/GenBank/DDBJ databases">
        <authorList>
            <person name="Kuo A."/>
            <person name="Curtis B.A."/>
            <person name="Tanifuji G."/>
            <person name="Burki F."/>
            <person name="Gruber A."/>
            <person name="Irimia M."/>
            <person name="Maruyama S."/>
            <person name="Arias M.C."/>
            <person name="Ball S.G."/>
            <person name="Gile G.H."/>
            <person name="Hirakawa Y."/>
            <person name="Hopkins J.F."/>
            <person name="Rensing S.A."/>
            <person name="Schmutz J."/>
            <person name="Symeonidi A."/>
            <person name="Elias M."/>
            <person name="Eveleigh R.J."/>
            <person name="Herman E.K."/>
            <person name="Klute M.J."/>
            <person name="Nakayama T."/>
            <person name="Obornik M."/>
            <person name="Reyes-Prieto A."/>
            <person name="Armbrust E.V."/>
            <person name="Aves S.J."/>
            <person name="Beiko R.G."/>
            <person name="Coutinho P."/>
            <person name="Dacks J.B."/>
            <person name="Durnford D.G."/>
            <person name="Fast N.M."/>
            <person name="Green B.R."/>
            <person name="Grisdale C."/>
            <person name="Hempe F."/>
            <person name="Henrissat B."/>
            <person name="Hoppner M.P."/>
            <person name="Ishida K.-I."/>
            <person name="Kim E."/>
            <person name="Koreny L."/>
            <person name="Kroth P.G."/>
            <person name="Liu Y."/>
            <person name="Malik S.-B."/>
            <person name="Maier U.G."/>
            <person name="McRose D."/>
            <person name="Mock T."/>
            <person name="Neilson J.A."/>
            <person name="Onodera N.T."/>
            <person name="Poole A.M."/>
            <person name="Pritham E.J."/>
            <person name="Richards T.A."/>
            <person name="Rocap G."/>
            <person name="Roy S.W."/>
            <person name="Sarai C."/>
            <person name="Schaack S."/>
            <person name="Shirato S."/>
            <person name="Slamovits C.H."/>
            <person name="Spencer D.F."/>
            <person name="Suzuki S."/>
            <person name="Worden A.Z."/>
            <person name="Zauner S."/>
            <person name="Barry K."/>
            <person name="Bell C."/>
            <person name="Bharti A.K."/>
            <person name="Crow J.A."/>
            <person name="Grimwood J."/>
            <person name="Kramer R."/>
            <person name="Lindquist E."/>
            <person name="Lucas S."/>
            <person name="Salamov A."/>
            <person name="McFadden G.I."/>
            <person name="Lane C.E."/>
            <person name="Keeling P.J."/>
            <person name="Gray M.W."/>
            <person name="Grigoriev I.V."/>
            <person name="Archibald J.M."/>
        </authorList>
    </citation>
    <scope>NUCLEOTIDE SEQUENCE</scope>
    <source>
        <strain evidence="5">CCMP2712</strain>
    </source>
</reference>
<dbReference type="InterPro" id="IPR033121">
    <property type="entry name" value="PEPTIDASE_A1"/>
</dbReference>
<dbReference type="AlphaFoldDB" id="L1JEU3"/>
<sequence length="206" mass="22129">MRLALLICFLLEAQAVSRLRTFRPLTHDHEAAAQLSMLARSEEGRAELQGRLSSLMANGYFTSLIENTAQAQADQEAQGDGFTIAFVPQNSTVYNPDLSSTFKVVPHQAFMLGYADNTHLKGFQANDIVQLGDYYDFADFGAVTDCNSPDFNDVDGIVGFGLPSPPPAQPAQAPTTSIMPGMAPSGAPPATLPMPLLFSLTKQSTD</sequence>
<dbReference type="OrthoDB" id="15189at2759"/>
<dbReference type="HOGENOM" id="CLU_1334963_0_0_1"/>
<dbReference type="SUPFAM" id="SSF50630">
    <property type="entry name" value="Acid proteases"/>
    <property type="match status" value="1"/>
</dbReference>
<feature type="signal peptide" evidence="1">
    <location>
        <begin position="1"/>
        <end position="15"/>
    </location>
</feature>
<name>L1JEU3_GUITC</name>
<dbReference type="Proteomes" id="UP000011087">
    <property type="component" value="Unassembled WGS sequence"/>
</dbReference>
<dbReference type="PROSITE" id="PS51767">
    <property type="entry name" value="PEPTIDASE_A1"/>
    <property type="match status" value="1"/>
</dbReference>
<feature type="domain" description="Peptidase A1" evidence="2">
    <location>
        <begin position="60"/>
        <end position="206"/>
    </location>
</feature>
<dbReference type="Gene3D" id="2.40.70.10">
    <property type="entry name" value="Acid Proteases"/>
    <property type="match status" value="1"/>
</dbReference>
<evidence type="ECO:0000313" key="4">
    <source>
        <dbReference type="EnsemblProtists" id="EKX47016"/>
    </source>
</evidence>
<reference evidence="4" key="3">
    <citation type="submission" date="2015-06" db="UniProtKB">
        <authorList>
            <consortium name="EnsemblProtists"/>
        </authorList>
    </citation>
    <scope>IDENTIFICATION</scope>
</reference>
<dbReference type="PaxDb" id="55529-EKX47016"/>
<reference evidence="3 5" key="1">
    <citation type="journal article" date="2012" name="Nature">
        <title>Algal genomes reveal evolutionary mosaicism and the fate of nucleomorphs.</title>
        <authorList>
            <consortium name="DOE Joint Genome Institute"/>
            <person name="Curtis B.A."/>
            <person name="Tanifuji G."/>
            <person name="Burki F."/>
            <person name="Gruber A."/>
            <person name="Irimia M."/>
            <person name="Maruyama S."/>
            <person name="Arias M.C."/>
            <person name="Ball S.G."/>
            <person name="Gile G.H."/>
            <person name="Hirakawa Y."/>
            <person name="Hopkins J.F."/>
            <person name="Kuo A."/>
            <person name="Rensing S.A."/>
            <person name="Schmutz J."/>
            <person name="Symeonidi A."/>
            <person name="Elias M."/>
            <person name="Eveleigh R.J."/>
            <person name="Herman E.K."/>
            <person name="Klute M.J."/>
            <person name="Nakayama T."/>
            <person name="Obornik M."/>
            <person name="Reyes-Prieto A."/>
            <person name="Armbrust E.V."/>
            <person name="Aves S.J."/>
            <person name="Beiko R.G."/>
            <person name="Coutinho P."/>
            <person name="Dacks J.B."/>
            <person name="Durnford D.G."/>
            <person name="Fast N.M."/>
            <person name="Green B.R."/>
            <person name="Grisdale C.J."/>
            <person name="Hempel F."/>
            <person name="Henrissat B."/>
            <person name="Hoppner M.P."/>
            <person name="Ishida K."/>
            <person name="Kim E."/>
            <person name="Koreny L."/>
            <person name="Kroth P.G."/>
            <person name="Liu Y."/>
            <person name="Malik S.B."/>
            <person name="Maier U.G."/>
            <person name="McRose D."/>
            <person name="Mock T."/>
            <person name="Neilson J.A."/>
            <person name="Onodera N.T."/>
            <person name="Poole A.M."/>
            <person name="Pritham E.J."/>
            <person name="Richards T.A."/>
            <person name="Rocap G."/>
            <person name="Roy S.W."/>
            <person name="Sarai C."/>
            <person name="Schaack S."/>
            <person name="Shirato S."/>
            <person name="Slamovits C.H."/>
            <person name="Spencer D.F."/>
            <person name="Suzuki S."/>
            <person name="Worden A.Z."/>
            <person name="Zauner S."/>
            <person name="Barry K."/>
            <person name="Bell C."/>
            <person name="Bharti A.K."/>
            <person name="Crow J.A."/>
            <person name="Grimwood J."/>
            <person name="Kramer R."/>
            <person name="Lindquist E."/>
            <person name="Lucas S."/>
            <person name="Salamov A."/>
            <person name="McFadden G.I."/>
            <person name="Lane C.E."/>
            <person name="Keeling P.J."/>
            <person name="Gray M.W."/>
            <person name="Grigoriev I.V."/>
            <person name="Archibald J.M."/>
        </authorList>
    </citation>
    <scope>NUCLEOTIDE SEQUENCE</scope>
    <source>
        <strain evidence="3 5">CCMP2712</strain>
    </source>
</reference>
<protein>
    <recommendedName>
        <fullName evidence="2">Peptidase A1 domain-containing protein</fullName>
    </recommendedName>
</protein>
<feature type="chain" id="PRO_5011944455" description="Peptidase A1 domain-containing protein" evidence="1">
    <location>
        <begin position="16"/>
        <end position="206"/>
    </location>
</feature>
<feature type="non-terminal residue" evidence="3">
    <location>
        <position position="1"/>
    </location>
</feature>
<evidence type="ECO:0000313" key="5">
    <source>
        <dbReference type="Proteomes" id="UP000011087"/>
    </source>
</evidence>
<dbReference type="RefSeq" id="XP_005833996.1">
    <property type="nucleotide sequence ID" value="XM_005833939.1"/>
</dbReference>
<dbReference type="EnsemblProtists" id="EKX47016">
    <property type="protein sequence ID" value="EKX47016"/>
    <property type="gene ID" value="GUITHDRAFT_152269"/>
</dbReference>
<evidence type="ECO:0000256" key="1">
    <source>
        <dbReference type="SAM" id="SignalP"/>
    </source>
</evidence>
<keyword evidence="5" id="KW-1185">Reference proteome</keyword>
<dbReference type="InterPro" id="IPR021109">
    <property type="entry name" value="Peptidase_aspartic_dom_sf"/>
</dbReference>
<dbReference type="GeneID" id="17303558"/>
<dbReference type="Pfam" id="PF00026">
    <property type="entry name" value="Asp"/>
    <property type="match status" value="1"/>
</dbReference>
<evidence type="ECO:0000259" key="2">
    <source>
        <dbReference type="PROSITE" id="PS51767"/>
    </source>
</evidence>
<accession>L1JEU3</accession>
<dbReference type="EMBL" id="JH992992">
    <property type="protein sequence ID" value="EKX47016.1"/>
    <property type="molecule type" value="Genomic_DNA"/>
</dbReference>
<organism evidence="3">
    <name type="scientific">Guillardia theta (strain CCMP2712)</name>
    <name type="common">Cryptophyte</name>
    <dbReference type="NCBI Taxonomy" id="905079"/>
    <lineage>
        <taxon>Eukaryota</taxon>
        <taxon>Cryptophyceae</taxon>
        <taxon>Pyrenomonadales</taxon>
        <taxon>Geminigeraceae</taxon>
        <taxon>Guillardia</taxon>
    </lineage>
</organism>
<gene>
    <name evidence="3" type="ORF">GUITHDRAFT_152269</name>
</gene>
<keyword evidence="1" id="KW-0732">Signal</keyword>
<evidence type="ECO:0000313" key="3">
    <source>
        <dbReference type="EMBL" id="EKX47016.1"/>
    </source>
</evidence>
<dbReference type="KEGG" id="gtt:GUITHDRAFT_152269"/>
<proteinExistence type="predicted"/>